<dbReference type="Proteomes" id="UP001054945">
    <property type="component" value="Unassembled WGS sequence"/>
</dbReference>
<dbReference type="AlphaFoldDB" id="A0AAV4TB26"/>
<comment type="caution">
    <text evidence="1">The sequence shown here is derived from an EMBL/GenBank/DDBJ whole genome shotgun (WGS) entry which is preliminary data.</text>
</comment>
<sequence length="109" mass="12376">MGWSWSVSPGRGRIDVLGKQLQFSKVFDGVTGIAIATPNPTCKANHRICFEFEKPCLKPERRMRNNRMFETIAFKIPPQTEASYPMPNPRQTLNPARSAVLFVLVLIEE</sequence>
<evidence type="ECO:0000313" key="2">
    <source>
        <dbReference type="Proteomes" id="UP001054945"/>
    </source>
</evidence>
<protein>
    <submittedName>
        <fullName evidence="1">Uncharacterized protein</fullName>
    </submittedName>
</protein>
<proteinExistence type="predicted"/>
<accession>A0AAV4TB26</accession>
<organism evidence="1 2">
    <name type="scientific">Caerostris extrusa</name>
    <name type="common">Bark spider</name>
    <name type="synonym">Caerostris bankana</name>
    <dbReference type="NCBI Taxonomy" id="172846"/>
    <lineage>
        <taxon>Eukaryota</taxon>
        <taxon>Metazoa</taxon>
        <taxon>Ecdysozoa</taxon>
        <taxon>Arthropoda</taxon>
        <taxon>Chelicerata</taxon>
        <taxon>Arachnida</taxon>
        <taxon>Araneae</taxon>
        <taxon>Araneomorphae</taxon>
        <taxon>Entelegynae</taxon>
        <taxon>Araneoidea</taxon>
        <taxon>Araneidae</taxon>
        <taxon>Caerostris</taxon>
    </lineage>
</organism>
<keyword evidence="2" id="KW-1185">Reference proteome</keyword>
<reference evidence="1 2" key="1">
    <citation type="submission" date="2021-06" db="EMBL/GenBank/DDBJ databases">
        <title>Caerostris extrusa draft genome.</title>
        <authorList>
            <person name="Kono N."/>
            <person name="Arakawa K."/>
        </authorList>
    </citation>
    <scope>NUCLEOTIDE SEQUENCE [LARGE SCALE GENOMIC DNA]</scope>
</reference>
<dbReference type="EMBL" id="BPLR01010698">
    <property type="protein sequence ID" value="GIY41148.1"/>
    <property type="molecule type" value="Genomic_DNA"/>
</dbReference>
<gene>
    <name evidence="1" type="ORF">CEXT_472041</name>
</gene>
<name>A0AAV4TB26_CAEEX</name>
<evidence type="ECO:0000313" key="1">
    <source>
        <dbReference type="EMBL" id="GIY41148.1"/>
    </source>
</evidence>